<dbReference type="Pfam" id="PF10502">
    <property type="entry name" value="Peptidase_S26"/>
    <property type="match status" value="1"/>
</dbReference>
<keyword evidence="3 7" id="KW-1133">Transmembrane helix</keyword>
<keyword evidence="2 7" id="KW-0812">Transmembrane</keyword>
<evidence type="ECO:0000256" key="1">
    <source>
        <dbReference type="ARBA" id="ARBA00004370"/>
    </source>
</evidence>
<dbReference type="EMBL" id="JBBDGN010000001">
    <property type="protein sequence ID" value="MEJ1090368.1"/>
    <property type="molecule type" value="Genomic_DNA"/>
</dbReference>
<comment type="subcellular location">
    <subcellularLocation>
        <location evidence="1">Membrane</location>
    </subcellularLocation>
</comment>
<dbReference type="EC" id="3.4.21.89" evidence="5"/>
<feature type="domain" description="Peptidase S26" evidence="8">
    <location>
        <begin position="19"/>
        <end position="90"/>
    </location>
</feature>
<proteinExistence type="predicted"/>
<protein>
    <recommendedName>
        <fullName evidence="5">Signal peptidase I</fullName>
        <ecNumber evidence="5">3.4.21.89</ecNumber>
    </recommendedName>
</protein>
<dbReference type="NCBIfam" id="TIGR02228">
    <property type="entry name" value="sigpep_I_arch"/>
    <property type="match status" value="1"/>
</dbReference>
<dbReference type="InterPro" id="IPR036286">
    <property type="entry name" value="LexA/Signal_pep-like_sf"/>
</dbReference>
<reference evidence="9 10" key="1">
    <citation type="submission" date="2024-02" db="EMBL/GenBank/DDBJ databases">
        <authorList>
            <person name="Saticioglu I.B."/>
        </authorList>
    </citation>
    <scope>NUCLEOTIDE SEQUENCE [LARGE SCALE GENOMIC DNA]</scope>
    <source>
        <strain evidence="9 10">Mu-43</strain>
    </source>
</reference>
<gene>
    <name evidence="9" type="ORF">WDU93_01585</name>
</gene>
<evidence type="ECO:0000256" key="5">
    <source>
        <dbReference type="NCBIfam" id="TIGR02228"/>
    </source>
</evidence>
<feature type="transmembrane region" description="Helical" evidence="7">
    <location>
        <begin position="12"/>
        <end position="34"/>
    </location>
</feature>
<name>A0ABU8LGN6_9MICO</name>
<sequence>MRAVLTFVGRTLAWLVILGAVAVLLVAVVVPRVAGATPYTVLTGSMAPAYPPGTLVVVRPVDPGDLQIGDVVTVQLESGKDTVVTHRISAISYELDGDVVFETKGDANATPDAELRLPVQIRGEVWYAVPYLGYVSTALTGGQRQWIVTAIAVGLIGYAAWMFFSAWRGRRSAQPDDDASPSERQSELSPPRSP</sequence>
<evidence type="ECO:0000256" key="4">
    <source>
        <dbReference type="ARBA" id="ARBA00023136"/>
    </source>
</evidence>
<evidence type="ECO:0000313" key="9">
    <source>
        <dbReference type="EMBL" id="MEJ1090368.1"/>
    </source>
</evidence>
<evidence type="ECO:0000256" key="7">
    <source>
        <dbReference type="SAM" id="Phobius"/>
    </source>
</evidence>
<comment type="caution">
    <text evidence="9">The sequence shown here is derived from an EMBL/GenBank/DDBJ whole genome shotgun (WGS) entry which is preliminary data.</text>
</comment>
<feature type="transmembrane region" description="Helical" evidence="7">
    <location>
        <begin position="146"/>
        <end position="164"/>
    </location>
</feature>
<dbReference type="GO" id="GO:0009003">
    <property type="term" value="F:signal peptidase activity"/>
    <property type="evidence" value="ECO:0007669"/>
    <property type="project" value="UniProtKB-EC"/>
</dbReference>
<evidence type="ECO:0000313" key="10">
    <source>
        <dbReference type="Proteomes" id="UP001366085"/>
    </source>
</evidence>
<organism evidence="9 10">
    <name type="scientific">Microbacterium istanbulense</name>
    <dbReference type="NCBI Taxonomy" id="3122049"/>
    <lineage>
        <taxon>Bacteria</taxon>
        <taxon>Bacillati</taxon>
        <taxon>Actinomycetota</taxon>
        <taxon>Actinomycetes</taxon>
        <taxon>Micrococcales</taxon>
        <taxon>Microbacteriaceae</taxon>
        <taxon>Microbacterium</taxon>
    </lineage>
</organism>
<evidence type="ECO:0000256" key="2">
    <source>
        <dbReference type="ARBA" id="ARBA00022692"/>
    </source>
</evidence>
<dbReference type="PANTHER" id="PTHR10806:SF6">
    <property type="entry name" value="SIGNAL PEPTIDASE COMPLEX CATALYTIC SUBUNIT SEC11"/>
    <property type="match status" value="1"/>
</dbReference>
<dbReference type="RefSeq" id="WP_337316670.1">
    <property type="nucleotide sequence ID" value="NZ_JBBDGN010000001.1"/>
</dbReference>
<feature type="region of interest" description="Disordered" evidence="6">
    <location>
        <begin position="171"/>
        <end position="194"/>
    </location>
</feature>
<keyword evidence="9" id="KW-0378">Hydrolase</keyword>
<keyword evidence="10" id="KW-1185">Reference proteome</keyword>
<evidence type="ECO:0000256" key="6">
    <source>
        <dbReference type="SAM" id="MobiDB-lite"/>
    </source>
</evidence>
<keyword evidence="4 7" id="KW-0472">Membrane</keyword>
<evidence type="ECO:0000256" key="3">
    <source>
        <dbReference type="ARBA" id="ARBA00022989"/>
    </source>
</evidence>
<dbReference type="SUPFAM" id="SSF51306">
    <property type="entry name" value="LexA/Signal peptidase"/>
    <property type="match status" value="1"/>
</dbReference>
<evidence type="ECO:0000259" key="8">
    <source>
        <dbReference type="Pfam" id="PF10502"/>
    </source>
</evidence>
<dbReference type="InterPro" id="IPR001733">
    <property type="entry name" value="Peptidase_S26B"/>
</dbReference>
<dbReference type="InterPro" id="IPR019533">
    <property type="entry name" value="Peptidase_S26"/>
</dbReference>
<dbReference type="CDD" id="cd06530">
    <property type="entry name" value="S26_SPase_I"/>
    <property type="match status" value="1"/>
</dbReference>
<accession>A0ABU8LGN6</accession>
<dbReference type="PANTHER" id="PTHR10806">
    <property type="entry name" value="SIGNAL PEPTIDASE COMPLEX CATALYTIC SUBUNIT SEC11"/>
    <property type="match status" value="1"/>
</dbReference>
<dbReference type="Proteomes" id="UP001366085">
    <property type="component" value="Unassembled WGS sequence"/>
</dbReference>